<feature type="domain" description="C2H2-type" evidence="10">
    <location>
        <begin position="108"/>
        <end position="135"/>
    </location>
</feature>
<protein>
    <submittedName>
        <fullName evidence="11">Zinc finger C2H2-type,Zinc finger, RING/FYVE/PHD-type</fullName>
    </submittedName>
</protein>
<keyword evidence="6" id="KW-0805">Transcription regulation</keyword>
<keyword evidence="8" id="KW-0539">Nucleus</keyword>
<dbReference type="SUPFAM" id="SSF57667">
    <property type="entry name" value="beta-beta-alpha zinc fingers"/>
    <property type="match status" value="2"/>
</dbReference>
<evidence type="ECO:0000256" key="6">
    <source>
        <dbReference type="ARBA" id="ARBA00023015"/>
    </source>
</evidence>
<evidence type="ECO:0000256" key="5">
    <source>
        <dbReference type="ARBA" id="ARBA00022833"/>
    </source>
</evidence>
<dbReference type="GO" id="GO:0003677">
    <property type="term" value="F:DNA binding"/>
    <property type="evidence" value="ECO:0007669"/>
    <property type="project" value="UniProtKB-KW"/>
</dbReference>
<dbReference type="EMBL" id="CABPRJ010000528">
    <property type="protein sequence ID" value="VVC30635.1"/>
    <property type="molecule type" value="Genomic_DNA"/>
</dbReference>
<name>A0A5E4MGI7_9HEMI</name>
<sequence>MANIQNIVIKEEFDVINDYEFHSIITIENDPMESFLYENPKLRKNKWHMEMHTGRKVNSENYPLQILSTSEEEPSTQTEEIQKEMLQCPVHKSSLLKHIRIHTGEKPYECLECGISFTQSSNLEQHMLIHTGEKKFKCDVCEKPFTQLSNLKKHKLIHTGEKPFKYVMFVN</sequence>
<dbReference type="AlphaFoldDB" id="A0A5E4MGI7"/>
<reference evidence="11 12" key="1">
    <citation type="submission" date="2019-08" db="EMBL/GenBank/DDBJ databases">
        <authorList>
            <person name="Alioto T."/>
            <person name="Alioto T."/>
            <person name="Gomez Garrido J."/>
        </authorList>
    </citation>
    <scope>NUCLEOTIDE SEQUENCE [LARGE SCALE GENOMIC DNA]</scope>
</reference>
<evidence type="ECO:0000256" key="4">
    <source>
        <dbReference type="ARBA" id="ARBA00022771"/>
    </source>
</evidence>
<evidence type="ECO:0000256" key="7">
    <source>
        <dbReference type="ARBA" id="ARBA00023163"/>
    </source>
</evidence>
<dbReference type="FunFam" id="3.30.160.60:FF:002343">
    <property type="entry name" value="Zinc finger protein 33A"/>
    <property type="match status" value="1"/>
</dbReference>
<dbReference type="Gene3D" id="3.30.160.60">
    <property type="entry name" value="Classic Zinc Finger"/>
    <property type="match status" value="3"/>
</dbReference>
<feature type="domain" description="C2H2-type" evidence="10">
    <location>
        <begin position="136"/>
        <end position="163"/>
    </location>
</feature>
<dbReference type="PROSITE" id="PS50157">
    <property type="entry name" value="ZINC_FINGER_C2H2_2"/>
    <property type="match status" value="2"/>
</dbReference>
<comment type="subcellular location">
    <subcellularLocation>
        <location evidence="1">Nucleus</location>
    </subcellularLocation>
</comment>
<evidence type="ECO:0000313" key="12">
    <source>
        <dbReference type="Proteomes" id="UP000325440"/>
    </source>
</evidence>
<keyword evidence="5" id="KW-0862">Zinc</keyword>
<dbReference type="GO" id="GO:0000981">
    <property type="term" value="F:DNA-binding transcription factor activity, RNA polymerase II-specific"/>
    <property type="evidence" value="ECO:0007669"/>
    <property type="project" value="TreeGrafter"/>
</dbReference>
<dbReference type="GO" id="GO:0005634">
    <property type="term" value="C:nucleus"/>
    <property type="evidence" value="ECO:0007669"/>
    <property type="project" value="UniProtKB-SubCell"/>
</dbReference>
<gene>
    <name evidence="11" type="ORF">CINCED_3A021135</name>
</gene>
<keyword evidence="4 9" id="KW-0863">Zinc-finger</keyword>
<evidence type="ECO:0000313" key="11">
    <source>
        <dbReference type="EMBL" id="VVC30635.1"/>
    </source>
</evidence>
<evidence type="ECO:0000256" key="2">
    <source>
        <dbReference type="ARBA" id="ARBA00022723"/>
    </source>
</evidence>
<dbReference type="Pfam" id="PF00096">
    <property type="entry name" value="zf-C2H2"/>
    <property type="match status" value="2"/>
</dbReference>
<dbReference type="PANTHER" id="PTHR24394:SF48">
    <property type="entry name" value="ZINC FINGER PROTEIN 771"/>
    <property type="match status" value="1"/>
</dbReference>
<keyword evidence="2" id="KW-0479">Metal-binding</keyword>
<evidence type="ECO:0000256" key="8">
    <source>
        <dbReference type="ARBA" id="ARBA00023242"/>
    </source>
</evidence>
<keyword evidence="3" id="KW-0677">Repeat</keyword>
<evidence type="ECO:0000256" key="9">
    <source>
        <dbReference type="PROSITE-ProRule" id="PRU00042"/>
    </source>
</evidence>
<evidence type="ECO:0000259" key="10">
    <source>
        <dbReference type="PROSITE" id="PS50157"/>
    </source>
</evidence>
<organism evidence="11 12">
    <name type="scientific">Cinara cedri</name>
    <dbReference type="NCBI Taxonomy" id="506608"/>
    <lineage>
        <taxon>Eukaryota</taxon>
        <taxon>Metazoa</taxon>
        <taxon>Ecdysozoa</taxon>
        <taxon>Arthropoda</taxon>
        <taxon>Hexapoda</taxon>
        <taxon>Insecta</taxon>
        <taxon>Pterygota</taxon>
        <taxon>Neoptera</taxon>
        <taxon>Paraneoptera</taxon>
        <taxon>Hemiptera</taxon>
        <taxon>Sternorrhyncha</taxon>
        <taxon>Aphidomorpha</taxon>
        <taxon>Aphidoidea</taxon>
        <taxon>Aphididae</taxon>
        <taxon>Lachninae</taxon>
        <taxon>Cinara</taxon>
    </lineage>
</organism>
<keyword evidence="7" id="KW-0804">Transcription</keyword>
<evidence type="ECO:0000256" key="1">
    <source>
        <dbReference type="ARBA" id="ARBA00004123"/>
    </source>
</evidence>
<dbReference type="PANTHER" id="PTHR24394">
    <property type="entry name" value="ZINC FINGER PROTEIN"/>
    <property type="match status" value="1"/>
</dbReference>
<accession>A0A5E4MGI7</accession>
<keyword evidence="12" id="KW-1185">Reference proteome</keyword>
<dbReference type="GO" id="GO:0008270">
    <property type="term" value="F:zinc ion binding"/>
    <property type="evidence" value="ECO:0007669"/>
    <property type="project" value="UniProtKB-KW"/>
</dbReference>
<dbReference type="FunFam" id="3.30.160.60:FF:000744">
    <property type="entry name" value="zinc finger E-box-binding homeobox 1"/>
    <property type="match status" value="1"/>
</dbReference>
<dbReference type="Proteomes" id="UP000325440">
    <property type="component" value="Unassembled WGS sequence"/>
</dbReference>
<proteinExistence type="predicted"/>
<dbReference type="PROSITE" id="PS00028">
    <property type="entry name" value="ZINC_FINGER_C2H2_1"/>
    <property type="match status" value="2"/>
</dbReference>
<dbReference type="InterPro" id="IPR013087">
    <property type="entry name" value="Znf_C2H2_type"/>
</dbReference>
<evidence type="ECO:0000256" key="3">
    <source>
        <dbReference type="ARBA" id="ARBA00022737"/>
    </source>
</evidence>
<dbReference type="SMART" id="SM00355">
    <property type="entry name" value="ZnF_C2H2"/>
    <property type="match status" value="3"/>
</dbReference>
<dbReference type="OrthoDB" id="8922241at2759"/>
<dbReference type="InterPro" id="IPR036236">
    <property type="entry name" value="Znf_C2H2_sf"/>
</dbReference>